<dbReference type="SUPFAM" id="SSF158442">
    <property type="entry name" value="DsbB-like"/>
    <property type="match status" value="1"/>
</dbReference>
<comment type="caution">
    <text evidence="6">The sequence shown here is derived from an EMBL/GenBank/DDBJ whole genome shotgun (WGS) entry which is preliminary data.</text>
</comment>
<evidence type="ECO:0000256" key="2">
    <source>
        <dbReference type="ARBA" id="ARBA00022692"/>
    </source>
</evidence>
<gene>
    <name evidence="6" type="ORF">DAY19_07260</name>
</gene>
<proteinExistence type="predicted"/>
<feature type="transmembrane region" description="Helical" evidence="5">
    <location>
        <begin position="145"/>
        <end position="166"/>
    </location>
</feature>
<dbReference type="Gene3D" id="1.20.1550.10">
    <property type="entry name" value="DsbB-like"/>
    <property type="match status" value="1"/>
</dbReference>
<evidence type="ECO:0000256" key="3">
    <source>
        <dbReference type="ARBA" id="ARBA00022989"/>
    </source>
</evidence>
<feature type="transmembrane region" description="Helical" evidence="5">
    <location>
        <begin position="70"/>
        <end position="89"/>
    </location>
</feature>
<feature type="transmembrane region" description="Helical" evidence="5">
    <location>
        <begin position="109"/>
        <end position="133"/>
    </location>
</feature>
<dbReference type="InterPro" id="IPR003752">
    <property type="entry name" value="DiS_bond_form_DsbB/BdbC"/>
</dbReference>
<dbReference type="InterPro" id="IPR023380">
    <property type="entry name" value="DsbB-like_sf"/>
</dbReference>
<sequence length="484" mass="55053">MSGKTERFYNIVSLATIALVVLPIGIASIVLGFGFGDNPCILCWQERAVMMFISLTTLFILRYGLRPKYLALLIFYCAIGIFMALRHTGGHFLRDIGQGFALEILGFHTYSWGIFVYWMIFICLAIILGFFGGNLVDNEDGEVRYLTKLQGSAFIIYFIVLGINSIQAITQVGPPPFIGQSDPIRFSWTPKDWKWSTQSWSNILSPMSLRGKYHVEKPVIKTQAKRDIAMFESGDELIKVKEVKLPETIIGNITDIDYHPKSKLFALVTDQFYVYILDDKLSDIKAYVHLDNLFSIEIKTLTAVSFIDRNRLMVTGINKSYVILKLDKEAKLKNQYASFKDGTDGILETRRGRFSTVRSKYAYIQSLSFDRETNEFVTLSVPNKKFNKIIATRFSSIDYMLSSEKEVFTNESEFQPHVTSLKIYDSIAYGLAPDNREIIISDNNFSSFTGSILLPVNGDYRGVVIFEKDQFIIIDGNIASYFIN</sequence>
<evidence type="ECO:0000256" key="5">
    <source>
        <dbReference type="SAM" id="Phobius"/>
    </source>
</evidence>
<keyword evidence="4 5" id="KW-0472">Membrane</keyword>
<keyword evidence="7" id="KW-1185">Reference proteome</keyword>
<dbReference type="RefSeq" id="WP_115360904.1">
    <property type="nucleotide sequence ID" value="NZ_QDKL01000002.1"/>
</dbReference>
<feature type="transmembrane region" description="Helical" evidence="5">
    <location>
        <begin position="48"/>
        <end position="65"/>
    </location>
</feature>
<comment type="subcellular location">
    <subcellularLocation>
        <location evidence="1">Membrane</location>
        <topology evidence="1">Multi-pass membrane protein</topology>
    </subcellularLocation>
</comment>
<dbReference type="Pfam" id="PF02600">
    <property type="entry name" value="DsbB"/>
    <property type="match status" value="1"/>
</dbReference>
<dbReference type="Proteomes" id="UP000443582">
    <property type="component" value="Unassembled WGS sequence"/>
</dbReference>
<name>A0ABY0IEV4_9BACT</name>
<feature type="transmembrane region" description="Helical" evidence="5">
    <location>
        <begin position="12"/>
        <end position="36"/>
    </location>
</feature>
<dbReference type="EMBL" id="QDKL01000002">
    <property type="protein sequence ID" value="RZF21478.1"/>
    <property type="molecule type" value="Genomic_DNA"/>
</dbReference>
<evidence type="ECO:0000256" key="4">
    <source>
        <dbReference type="ARBA" id="ARBA00023136"/>
    </source>
</evidence>
<organism evidence="6 7">
    <name type="scientific">Halobacteriovorax vibrionivorans</name>
    <dbReference type="NCBI Taxonomy" id="2152716"/>
    <lineage>
        <taxon>Bacteria</taxon>
        <taxon>Pseudomonadati</taxon>
        <taxon>Bdellovibrionota</taxon>
        <taxon>Bacteriovoracia</taxon>
        <taxon>Bacteriovoracales</taxon>
        <taxon>Halobacteriovoraceae</taxon>
        <taxon>Halobacteriovorax</taxon>
    </lineage>
</organism>
<evidence type="ECO:0000256" key="1">
    <source>
        <dbReference type="ARBA" id="ARBA00004141"/>
    </source>
</evidence>
<protein>
    <submittedName>
        <fullName evidence="6">Disulfide bond formation protein B</fullName>
    </submittedName>
</protein>
<reference evidence="7" key="1">
    <citation type="journal article" date="2019" name="Int. J. Syst. Evol. Microbiol.">
        <title>Halobacteriovorax valvorus sp. nov., a novel prokaryotic predator isolated from coastal seawater of China.</title>
        <authorList>
            <person name="Chen M.-X."/>
        </authorList>
    </citation>
    <scope>NUCLEOTIDE SEQUENCE [LARGE SCALE GENOMIC DNA]</scope>
    <source>
        <strain evidence="7">BL9</strain>
    </source>
</reference>
<evidence type="ECO:0000313" key="6">
    <source>
        <dbReference type="EMBL" id="RZF21478.1"/>
    </source>
</evidence>
<keyword evidence="3 5" id="KW-1133">Transmembrane helix</keyword>
<keyword evidence="2 5" id="KW-0812">Transmembrane</keyword>
<evidence type="ECO:0000313" key="7">
    <source>
        <dbReference type="Proteomes" id="UP000443582"/>
    </source>
</evidence>
<accession>A0ABY0IEV4</accession>